<feature type="compositionally biased region" description="Pro residues" evidence="1">
    <location>
        <begin position="60"/>
        <end position="69"/>
    </location>
</feature>
<comment type="caution">
    <text evidence="3">The sequence shown here is derived from an EMBL/GenBank/DDBJ whole genome shotgun (WGS) entry which is preliminary data.</text>
</comment>
<sequence length="87" mass="9389">MKTRLIAIAALLSLSLSGCVIDAAALSSALNQPEPSYGYSSYGAPAYRGPSYGYQRPPSLSFPPAPPPRNVYFNDRPHHGHHGRGHR</sequence>
<feature type="compositionally biased region" description="Basic residues" evidence="1">
    <location>
        <begin position="78"/>
        <end position="87"/>
    </location>
</feature>
<keyword evidence="4" id="KW-1185">Reference proteome</keyword>
<organism evidence="3 4">
    <name type="scientific">Magnetospirillum moscoviense</name>
    <dbReference type="NCBI Taxonomy" id="1437059"/>
    <lineage>
        <taxon>Bacteria</taxon>
        <taxon>Pseudomonadati</taxon>
        <taxon>Pseudomonadota</taxon>
        <taxon>Alphaproteobacteria</taxon>
        <taxon>Rhodospirillales</taxon>
        <taxon>Rhodospirillaceae</taxon>
        <taxon>Magnetospirillum</taxon>
    </lineage>
</organism>
<proteinExistence type="predicted"/>
<dbReference type="PROSITE" id="PS51257">
    <property type="entry name" value="PROKAR_LIPOPROTEIN"/>
    <property type="match status" value="1"/>
</dbReference>
<evidence type="ECO:0008006" key="5">
    <source>
        <dbReference type="Google" id="ProtNLM"/>
    </source>
</evidence>
<accession>A0A178MS22</accession>
<feature type="signal peptide" evidence="2">
    <location>
        <begin position="1"/>
        <end position="22"/>
    </location>
</feature>
<name>A0A178MS22_9PROT</name>
<feature type="region of interest" description="Disordered" evidence="1">
    <location>
        <begin position="55"/>
        <end position="87"/>
    </location>
</feature>
<keyword evidence="2" id="KW-0732">Signal</keyword>
<evidence type="ECO:0000313" key="3">
    <source>
        <dbReference type="EMBL" id="OAN51520.1"/>
    </source>
</evidence>
<dbReference type="Proteomes" id="UP000078543">
    <property type="component" value="Unassembled WGS sequence"/>
</dbReference>
<dbReference type="EMBL" id="LWQU01000130">
    <property type="protein sequence ID" value="OAN51520.1"/>
    <property type="molecule type" value="Genomic_DNA"/>
</dbReference>
<reference evidence="3 4" key="1">
    <citation type="submission" date="2016-04" db="EMBL/GenBank/DDBJ databases">
        <title>Draft genome sequence of freshwater magnetotactic bacteria Magnetospirillum marisnigri SP-1 and Magnetospirillum moscoviense BB-1.</title>
        <authorList>
            <person name="Koziaeva V."/>
            <person name="Dziuba M.V."/>
            <person name="Ivanov T.M."/>
            <person name="Kuznetsov B."/>
            <person name="Grouzdev D.S."/>
        </authorList>
    </citation>
    <scope>NUCLEOTIDE SEQUENCE [LARGE SCALE GENOMIC DNA]</scope>
    <source>
        <strain evidence="3 4">BB-1</strain>
    </source>
</reference>
<evidence type="ECO:0000313" key="4">
    <source>
        <dbReference type="Proteomes" id="UP000078543"/>
    </source>
</evidence>
<protein>
    <recommendedName>
        <fullName evidence="5">Lipoprotein</fullName>
    </recommendedName>
</protein>
<evidence type="ECO:0000256" key="1">
    <source>
        <dbReference type="SAM" id="MobiDB-lite"/>
    </source>
</evidence>
<gene>
    <name evidence="3" type="ORF">A6A05_01270</name>
</gene>
<evidence type="ECO:0000256" key="2">
    <source>
        <dbReference type="SAM" id="SignalP"/>
    </source>
</evidence>
<dbReference type="RefSeq" id="WP_156520965.1">
    <property type="nucleotide sequence ID" value="NZ_LWQU01000130.1"/>
</dbReference>
<dbReference type="STRING" id="1437059.A6A05_01270"/>
<dbReference type="AlphaFoldDB" id="A0A178MS22"/>
<feature type="chain" id="PRO_5008092193" description="Lipoprotein" evidence="2">
    <location>
        <begin position="23"/>
        <end position="87"/>
    </location>
</feature>